<evidence type="ECO:0000256" key="16">
    <source>
        <dbReference type="ARBA" id="ARBA00022932"/>
    </source>
</evidence>
<evidence type="ECO:0000313" key="23">
    <source>
        <dbReference type="Proteomes" id="UP000765509"/>
    </source>
</evidence>
<dbReference type="GO" id="GO:0005524">
    <property type="term" value="F:ATP binding"/>
    <property type="evidence" value="ECO:0007669"/>
    <property type="project" value="UniProtKB-KW"/>
</dbReference>
<keyword evidence="6" id="KW-0540">Nuclease</keyword>
<keyword evidence="4" id="KW-0645">Protease</keyword>
<keyword evidence="9" id="KW-0255">Endonuclease</keyword>
<sequence length="266" mass="29869">MQEIIVDSGCSHHMTHNCSYLHQYENLESTIQVANGKNVKVTGKGIIHLVLKGKTVQLQCLHVPSLTSTLISIGRLCKKGYVFNASYNNFQIYYNSKIQMKGQIGQNGILYLNSQIVSTPLKITTNMSIATDINLINARVGHPGLEILQHMFHVPNKIINCDTCALSKSHRLPYLGVLPHVTKIMECVNMDLGRQVTPATEGGAQYYFNITDQLSHFKCIFLLKTKSEALVHLQNYCRQVFSLFGSYPINVVMDNGEEFVSNSFRN</sequence>
<keyword evidence="23" id="KW-1185">Reference proteome</keyword>
<accession>A0A9Q3GE18</accession>
<dbReference type="GO" id="GO:0004519">
    <property type="term" value="F:endonuclease activity"/>
    <property type="evidence" value="ECO:0007669"/>
    <property type="project" value="UniProtKB-KW"/>
</dbReference>
<keyword evidence="11" id="KW-0067">ATP-binding</keyword>
<keyword evidence="15" id="KW-0695">RNA-directed DNA polymerase</keyword>
<dbReference type="GO" id="GO:0005634">
    <property type="term" value="C:nucleus"/>
    <property type="evidence" value="ECO:0007669"/>
    <property type="project" value="UniProtKB-ARBA"/>
</dbReference>
<dbReference type="GO" id="GO:0032196">
    <property type="term" value="P:transposition"/>
    <property type="evidence" value="ECO:0007669"/>
    <property type="project" value="UniProtKB-KW"/>
</dbReference>
<dbReference type="InterPro" id="IPR012337">
    <property type="entry name" value="RNaseH-like_sf"/>
</dbReference>
<keyword evidence="12" id="KW-0460">Magnesium</keyword>
<evidence type="ECO:0000256" key="18">
    <source>
        <dbReference type="ARBA" id="ARBA00023172"/>
    </source>
</evidence>
<keyword evidence="5" id="KW-0548">Nucleotidyltransferase</keyword>
<evidence type="ECO:0000256" key="19">
    <source>
        <dbReference type="ARBA" id="ARBA00048173"/>
    </source>
</evidence>
<dbReference type="GO" id="GO:0015074">
    <property type="term" value="P:DNA integration"/>
    <property type="evidence" value="ECO:0007669"/>
    <property type="project" value="UniProtKB-KW"/>
</dbReference>
<evidence type="ECO:0000256" key="14">
    <source>
        <dbReference type="ARBA" id="ARBA00022908"/>
    </source>
</evidence>
<dbReference type="AlphaFoldDB" id="A0A9Q3GE18"/>
<gene>
    <name evidence="22" type="ORF">O181_002522</name>
</gene>
<protein>
    <recommendedName>
        <fullName evidence="21">Integrase catalytic domain-containing protein</fullName>
    </recommendedName>
</protein>
<organism evidence="22 23">
    <name type="scientific">Austropuccinia psidii MF-1</name>
    <dbReference type="NCBI Taxonomy" id="1389203"/>
    <lineage>
        <taxon>Eukaryota</taxon>
        <taxon>Fungi</taxon>
        <taxon>Dikarya</taxon>
        <taxon>Basidiomycota</taxon>
        <taxon>Pucciniomycotina</taxon>
        <taxon>Pucciniomycetes</taxon>
        <taxon>Pucciniales</taxon>
        <taxon>Sphaerophragmiaceae</taxon>
        <taxon>Austropuccinia</taxon>
    </lineage>
</organism>
<dbReference type="GO" id="GO:0008233">
    <property type="term" value="F:peptidase activity"/>
    <property type="evidence" value="ECO:0007669"/>
    <property type="project" value="UniProtKB-KW"/>
</dbReference>
<dbReference type="OrthoDB" id="8063676at2759"/>
<dbReference type="Gene3D" id="3.30.420.10">
    <property type="entry name" value="Ribonuclease H-like superfamily/Ribonuclease H"/>
    <property type="match status" value="1"/>
</dbReference>
<evidence type="ECO:0000256" key="4">
    <source>
        <dbReference type="ARBA" id="ARBA00022670"/>
    </source>
</evidence>
<keyword evidence="2" id="KW-0815">Transposition</keyword>
<keyword evidence="16" id="KW-0808">Transferase</keyword>
<dbReference type="GO" id="GO:0046872">
    <property type="term" value="F:metal ion binding"/>
    <property type="evidence" value="ECO:0007669"/>
    <property type="project" value="UniProtKB-KW"/>
</dbReference>
<evidence type="ECO:0000256" key="17">
    <source>
        <dbReference type="ARBA" id="ARBA00023113"/>
    </source>
</evidence>
<keyword evidence="13" id="KW-0694">RNA-binding</keyword>
<keyword evidence="3" id="KW-1188">Viral release from host cell</keyword>
<comment type="function">
    <text evidence="1">The aspartyl protease (PR) mediates the proteolytic cleavages of the Gag and Gag-Pol polyproteins after assembly of the VLP.</text>
</comment>
<dbReference type="InterPro" id="IPR054722">
    <property type="entry name" value="PolX-like_BBD"/>
</dbReference>
<evidence type="ECO:0000259" key="21">
    <source>
        <dbReference type="PROSITE" id="PS50994"/>
    </source>
</evidence>
<keyword evidence="7" id="KW-0479">Metal-binding</keyword>
<evidence type="ECO:0000256" key="6">
    <source>
        <dbReference type="ARBA" id="ARBA00022722"/>
    </source>
</evidence>
<comment type="catalytic activity">
    <reaction evidence="19">
        <text>DNA(n) + a 2'-deoxyribonucleoside 5'-triphosphate = DNA(n+1) + diphosphate</text>
        <dbReference type="Rhea" id="RHEA:22508"/>
        <dbReference type="Rhea" id="RHEA-COMP:17339"/>
        <dbReference type="Rhea" id="RHEA-COMP:17340"/>
        <dbReference type="ChEBI" id="CHEBI:33019"/>
        <dbReference type="ChEBI" id="CHEBI:61560"/>
        <dbReference type="ChEBI" id="CHEBI:173112"/>
        <dbReference type="EC" id="2.7.7.49"/>
    </reaction>
</comment>
<dbReference type="PANTHER" id="PTHR42648">
    <property type="entry name" value="TRANSPOSASE, PUTATIVE-RELATED"/>
    <property type="match status" value="1"/>
</dbReference>
<reference evidence="22" key="1">
    <citation type="submission" date="2021-03" db="EMBL/GenBank/DDBJ databases">
        <title>Draft genome sequence of rust myrtle Austropuccinia psidii MF-1, a brazilian biotype.</title>
        <authorList>
            <person name="Quecine M.C."/>
            <person name="Pachon D.M.R."/>
            <person name="Bonatelli M.L."/>
            <person name="Correr F.H."/>
            <person name="Franceschini L.M."/>
            <person name="Leite T.F."/>
            <person name="Margarido G.R.A."/>
            <person name="Almeida C.A."/>
            <person name="Ferrarezi J.A."/>
            <person name="Labate C.A."/>
        </authorList>
    </citation>
    <scope>NUCLEOTIDE SEQUENCE</scope>
    <source>
        <strain evidence="22">MF-1</strain>
    </source>
</reference>
<evidence type="ECO:0000256" key="7">
    <source>
        <dbReference type="ARBA" id="ARBA00022723"/>
    </source>
</evidence>
<name>A0A9Q3GE18_9BASI</name>
<dbReference type="PANTHER" id="PTHR42648:SF11">
    <property type="entry name" value="TRANSPOSON TY4-P GAG-POL POLYPROTEIN"/>
    <property type="match status" value="1"/>
</dbReference>
<dbReference type="Pfam" id="PF22936">
    <property type="entry name" value="Pol_BBD"/>
    <property type="match status" value="1"/>
</dbReference>
<comment type="catalytic activity">
    <reaction evidence="20">
        <text>DNA(n) + a 2'-deoxyribonucleoside 5'-triphosphate = DNA(n+1) + diphosphate</text>
        <dbReference type="Rhea" id="RHEA:22508"/>
        <dbReference type="Rhea" id="RHEA-COMP:17339"/>
        <dbReference type="Rhea" id="RHEA-COMP:17340"/>
        <dbReference type="ChEBI" id="CHEBI:33019"/>
        <dbReference type="ChEBI" id="CHEBI:61560"/>
        <dbReference type="ChEBI" id="CHEBI:173112"/>
        <dbReference type="EC" id="2.7.7.7"/>
    </reaction>
</comment>
<evidence type="ECO:0000256" key="11">
    <source>
        <dbReference type="ARBA" id="ARBA00022840"/>
    </source>
</evidence>
<feature type="domain" description="Integrase catalytic" evidence="21">
    <location>
        <begin position="175"/>
        <end position="266"/>
    </location>
</feature>
<evidence type="ECO:0000256" key="2">
    <source>
        <dbReference type="ARBA" id="ARBA00022578"/>
    </source>
</evidence>
<keyword evidence="16" id="KW-0239">DNA-directed DNA polymerase</keyword>
<evidence type="ECO:0000313" key="22">
    <source>
        <dbReference type="EMBL" id="MBW0462807.1"/>
    </source>
</evidence>
<dbReference type="InterPro" id="IPR001584">
    <property type="entry name" value="Integrase_cat-core"/>
</dbReference>
<evidence type="ECO:0000256" key="9">
    <source>
        <dbReference type="ARBA" id="ARBA00022759"/>
    </source>
</evidence>
<comment type="caution">
    <text evidence="22">The sequence shown here is derived from an EMBL/GenBank/DDBJ whole genome shotgun (WGS) entry which is preliminary data.</text>
</comment>
<dbReference type="PROSITE" id="PS50994">
    <property type="entry name" value="INTEGRASE"/>
    <property type="match status" value="1"/>
</dbReference>
<dbReference type="GO" id="GO:0006310">
    <property type="term" value="P:DNA recombination"/>
    <property type="evidence" value="ECO:0007669"/>
    <property type="project" value="UniProtKB-KW"/>
</dbReference>
<dbReference type="SUPFAM" id="SSF53098">
    <property type="entry name" value="Ribonuclease H-like"/>
    <property type="match status" value="1"/>
</dbReference>
<dbReference type="EMBL" id="AVOT02000423">
    <property type="protein sequence ID" value="MBW0462807.1"/>
    <property type="molecule type" value="Genomic_DNA"/>
</dbReference>
<dbReference type="GO" id="GO:0003964">
    <property type="term" value="F:RNA-directed DNA polymerase activity"/>
    <property type="evidence" value="ECO:0007669"/>
    <property type="project" value="UniProtKB-KW"/>
</dbReference>
<evidence type="ECO:0000256" key="5">
    <source>
        <dbReference type="ARBA" id="ARBA00022695"/>
    </source>
</evidence>
<keyword evidence="14" id="KW-0229">DNA integration</keyword>
<dbReference type="GO" id="GO:0003887">
    <property type="term" value="F:DNA-directed DNA polymerase activity"/>
    <property type="evidence" value="ECO:0007669"/>
    <property type="project" value="UniProtKB-KW"/>
</dbReference>
<dbReference type="Proteomes" id="UP000765509">
    <property type="component" value="Unassembled WGS sequence"/>
</dbReference>
<evidence type="ECO:0000256" key="3">
    <source>
        <dbReference type="ARBA" id="ARBA00022612"/>
    </source>
</evidence>
<evidence type="ECO:0000256" key="15">
    <source>
        <dbReference type="ARBA" id="ARBA00022918"/>
    </source>
</evidence>
<evidence type="ECO:0000256" key="12">
    <source>
        <dbReference type="ARBA" id="ARBA00022842"/>
    </source>
</evidence>
<evidence type="ECO:0000256" key="1">
    <source>
        <dbReference type="ARBA" id="ARBA00002180"/>
    </source>
</evidence>
<dbReference type="GO" id="GO:0003723">
    <property type="term" value="F:RNA binding"/>
    <property type="evidence" value="ECO:0007669"/>
    <property type="project" value="UniProtKB-KW"/>
</dbReference>
<dbReference type="InterPro" id="IPR039537">
    <property type="entry name" value="Retrotran_Ty1/copia-like"/>
</dbReference>
<keyword evidence="17" id="KW-0917">Virion maturation</keyword>
<evidence type="ECO:0000256" key="8">
    <source>
        <dbReference type="ARBA" id="ARBA00022741"/>
    </source>
</evidence>
<proteinExistence type="predicted"/>
<dbReference type="GO" id="GO:0006508">
    <property type="term" value="P:proteolysis"/>
    <property type="evidence" value="ECO:0007669"/>
    <property type="project" value="UniProtKB-KW"/>
</dbReference>
<evidence type="ECO:0000256" key="13">
    <source>
        <dbReference type="ARBA" id="ARBA00022884"/>
    </source>
</evidence>
<dbReference type="InterPro" id="IPR036397">
    <property type="entry name" value="RNaseH_sf"/>
</dbReference>
<evidence type="ECO:0000256" key="10">
    <source>
        <dbReference type="ARBA" id="ARBA00022801"/>
    </source>
</evidence>
<keyword evidence="18" id="KW-0233">DNA recombination</keyword>
<evidence type="ECO:0000256" key="20">
    <source>
        <dbReference type="ARBA" id="ARBA00049244"/>
    </source>
</evidence>
<keyword evidence="8" id="KW-0547">Nucleotide-binding</keyword>
<keyword evidence="10" id="KW-0378">Hydrolase</keyword>